<evidence type="ECO:0000256" key="1">
    <source>
        <dbReference type="SAM" id="MobiDB-lite"/>
    </source>
</evidence>
<dbReference type="GeneID" id="27681662"/>
<dbReference type="RefSeq" id="XP_016597262.1">
    <property type="nucleotide sequence ID" value="XM_016746242.1"/>
</dbReference>
<proteinExistence type="predicted"/>
<dbReference type="PhylomeDB" id="A0A0A2JHW8"/>
<comment type="caution">
    <text evidence="2">The sequence shown here is derived from an EMBL/GenBank/DDBJ whole genome shotgun (WGS) entry which is preliminary data.</text>
</comment>
<keyword evidence="3" id="KW-1185">Reference proteome</keyword>
<protein>
    <recommendedName>
        <fullName evidence="4">UAF complex subunit Rrn10</fullName>
    </recommendedName>
</protein>
<feature type="region of interest" description="Disordered" evidence="1">
    <location>
        <begin position="1"/>
        <end position="31"/>
    </location>
</feature>
<evidence type="ECO:0000313" key="3">
    <source>
        <dbReference type="Proteomes" id="UP000030143"/>
    </source>
</evidence>
<feature type="region of interest" description="Disordered" evidence="1">
    <location>
        <begin position="172"/>
        <end position="232"/>
    </location>
</feature>
<sequence length="232" mass="26090">MSVARSPGLDEDSFVESVEDKQEELDDKPLRHTRRHANVYDAVAGRVNPRGVHAHRTVASQYRDTALANARSLRPEELLYRKQNIPAESTEEKIYFAHENLPSDQALPNSDLLETIHAYAADYYEYATADNGKDDHQTMDETALLAVGILIEEMAKEELGETGDLALVEGQELSEEEDDRTALESDTTSKSAARAARRKRANSIARQTSKRRKLARSVSVTTDFDTEIDERR</sequence>
<reference evidence="2 3" key="1">
    <citation type="journal article" date="2015" name="Mol. Plant Microbe Interact.">
        <title>Genome, transcriptome, and functional analyses of Penicillium expansum provide new insights into secondary metabolism and pathogenicity.</title>
        <authorList>
            <person name="Ballester A.R."/>
            <person name="Marcet-Houben M."/>
            <person name="Levin E."/>
            <person name="Sela N."/>
            <person name="Selma-Lazaro C."/>
            <person name="Carmona L."/>
            <person name="Wisniewski M."/>
            <person name="Droby S."/>
            <person name="Gonzalez-Candelas L."/>
            <person name="Gabaldon T."/>
        </authorList>
    </citation>
    <scope>NUCLEOTIDE SEQUENCE [LARGE SCALE GENOMIC DNA]</scope>
    <source>
        <strain evidence="2 3">MD-8</strain>
    </source>
</reference>
<accession>A0A0A2JHW8</accession>
<evidence type="ECO:0000313" key="2">
    <source>
        <dbReference type="EMBL" id="KGO54987.1"/>
    </source>
</evidence>
<dbReference type="HOGENOM" id="CLU_066274_1_1_1"/>
<dbReference type="PANTHER" id="PTHR28054:SF1">
    <property type="entry name" value="RNA POLYMERASE I-SPECIFIC TRANSCRIPTION INITIATION FACTOR RRN10"/>
    <property type="match status" value="1"/>
</dbReference>
<dbReference type="Proteomes" id="UP000030143">
    <property type="component" value="Unassembled WGS sequence"/>
</dbReference>
<organism evidence="2 3">
    <name type="scientific">Penicillium expansum</name>
    <name type="common">Blue mold rot fungus</name>
    <dbReference type="NCBI Taxonomy" id="27334"/>
    <lineage>
        <taxon>Eukaryota</taxon>
        <taxon>Fungi</taxon>
        <taxon>Dikarya</taxon>
        <taxon>Ascomycota</taxon>
        <taxon>Pezizomycotina</taxon>
        <taxon>Eurotiomycetes</taxon>
        <taxon>Eurotiomycetidae</taxon>
        <taxon>Eurotiales</taxon>
        <taxon>Aspergillaceae</taxon>
        <taxon>Penicillium</taxon>
    </lineage>
</organism>
<gene>
    <name evidence="2" type="ORF">PEX2_089720</name>
</gene>
<dbReference type="AlphaFoldDB" id="A0A0A2JHW8"/>
<dbReference type="STRING" id="27334.A0A0A2JHW8"/>
<dbReference type="OrthoDB" id="2565191at2759"/>
<dbReference type="GO" id="GO:0006360">
    <property type="term" value="P:transcription by RNA polymerase I"/>
    <property type="evidence" value="ECO:0007669"/>
    <property type="project" value="InterPro"/>
</dbReference>
<dbReference type="VEuPathDB" id="FungiDB:PEXP_031630"/>
<dbReference type="InterPro" id="IPR022793">
    <property type="entry name" value="Rrn10"/>
</dbReference>
<dbReference type="EMBL" id="JQFZ01000209">
    <property type="protein sequence ID" value="KGO54987.1"/>
    <property type="molecule type" value="Genomic_DNA"/>
</dbReference>
<dbReference type="PANTHER" id="PTHR28054">
    <property type="entry name" value="RNA POLYMERASE I-SPECIFIC TRANSCRIPTION INITIATION FACTOR RRN10"/>
    <property type="match status" value="1"/>
</dbReference>
<evidence type="ECO:0008006" key="4">
    <source>
        <dbReference type="Google" id="ProtNLM"/>
    </source>
</evidence>
<name>A0A0A2JHW8_PENEN</name>